<dbReference type="InterPro" id="IPR000276">
    <property type="entry name" value="GPCR_Rhodpsn"/>
</dbReference>
<dbReference type="GO" id="GO:0016020">
    <property type="term" value="C:membrane"/>
    <property type="evidence" value="ECO:0007669"/>
    <property type="project" value="UniProtKB-SubCell"/>
</dbReference>
<reference evidence="8" key="1">
    <citation type="submission" date="2025-08" db="UniProtKB">
        <authorList>
            <consortium name="RefSeq"/>
        </authorList>
    </citation>
    <scope>IDENTIFICATION</scope>
</reference>
<accession>A0A9W2YQI2</accession>
<evidence type="ECO:0000256" key="3">
    <source>
        <dbReference type="ARBA" id="ARBA00022989"/>
    </source>
</evidence>
<proteinExistence type="predicted"/>
<dbReference type="GO" id="GO:0004930">
    <property type="term" value="F:G protein-coupled receptor activity"/>
    <property type="evidence" value="ECO:0007669"/>
    <property type="project" value="InterPro"/>
</dbReference>
<dbReference type="GeneID" id="106072845"/>
<feature type="domain" description="G-protein coupled receptors family 1 profile" evidence="6">
    <location>
        <begin position="44"/>
        <end position="323"/>
    </location>
</feature>
<dbReference type="Pfam" id="PF10328">
    <property type="entry name" value="7TM_GPCR_Srx"/>
    <property type="match status" value="1"/>
</dbReference>
<evidence type="ECO:0000256" key="5">
    <source>
        <dbReference type="SAM" id="Phobius"/>
    </source>
</evidence>
<keyword evidence="7" id="KW-1185">Reference proteome</keyword>
<feature type="transmembrane region" description="Helical" evidence="5">
    <location>
        <begin position="307"/>
        <end position="330"/>
    </location>
</feature>
<keyword evidence="2 5" id="KW-0812">Transmembrane</keyword>
<feature type="transmembrane region" description="Helical" evidence="5">
    <location>
        <begin position="31"/>
        <end position="53"/>
    </location>
</feature>
<evidence type="ECO:0000259" key="6">
    <source>
        <dbReference type="PROSITE" id="PS50262"/>
    </source>
</evidence>
<dbReference type="OrthoDB" id="6060224at2759"/>
<dbReference type="Gene3D" id="1.20.1070.10">
    <property type="entry name" value="Rhodopsin 7-helix transmembrane proteins"/>
    <property type="match status" value="1"/>
</dbReference>
<evidence type="ECO:0000256" key="2">
    <source>
        <dbReference type="ARBA" id="ARBA00022692"/>
    </source>
</evidence>
<feature type="transmembrane region" description="Helical" evidence="5">
    <location>
        <begin position="263"/>
        <end position="287"/>
    </location>
</feature>
<dbReference type="OMA" id="RMYGPIS"/>
<organism evidence="7 8">
    <name type="scientific">Biomphalaria glabrata</name>
    <name type="common">Bloodfluke planorb</name>
    <name type="synonym">Freshwater snail</name>
    <dbReference type="NCBI Taxonomy" id="6526"/>
    <lineage>
        <taxon>Eukaryota</taxon>
        <taxon>Metazoa</taxon>
        <taxon>Spiralia</taxon>
        <taxon>Lophotrochozoa</taxon>
        <taxon>Mollusca</taxon>
        <taxon>Gastropoda</taxon>
        <taxon>Heterobranchia</taxon>
        <taxon>Euthyneura</taxon>
        <taxon>Panpulmonata</taxon>
        <taxon>Hygrophila</taxon>
        <taxon>Lymnaeoidea</taxon>
        <taxon>Planorbidae</taxon>
        <taxon>Biomphalaria</taxon>
    </lineage>
</organism>
<dbReference type="InterPro" id="IPR052954">
    <property type="entry name" value="GPCR-Ligand_Int"/>
</dbReference>
<protein>
    <submittedName>
        <fullName evidence="8">Uncharacterized protein LOC106072845</fullName>
    </submittedName>
</protein>
<name>A0A9W2YQI2_BIOGL</name>
<evidence type="ECO:0000256" key="1">
    <source>
        <dbReference type="ARBA" id="ARBA00004370"/>
    </source>
</evidence>
<feature type="transmembrane region" description="Helical" evidence="5">
    <location>
        <begin position="206"/>
        <end position="230"/>
    </location>
</feature>
<dbReference type="PROSITE" id="PS00237">
    <property type="entry name" value="G_PROTEIN_RECEP_F1_1"/>
    <property type="match status" value="1"/>
</dbReference>
<dbReference type="InterPro" id="IPR019430">
    <property type="entry name" value="7TM_GPCR_serpentine_rcpt_Srx"/>
</dbReference>
<feature type="transmembrane region" description="Helical" evidence="5">
    <location>
        <begin position="147"/>
        <end position="170"/>
    </location>
</feature>
<sequence>MNISDASLTQITWNKIISDQLYATLDTYVSFWALFFLSCFGAATNTLNIIVFLGQGFKDGVNISLMSITFWDLVKCTNGLIHRMYGPISLFSTAVASSWRNITFPYVEYTPIFASYVAYALATYVSVERCLCVCKPFKVKAIFTPKFTLVMVVLISLMVFGAYVVIYFLYEIYYDYSAYLNSTIAYYKYNRLYFEYGHIIMPYYKFVAIGLPSLSFITLCVSSATTVYHLKKSAKIFQRYQLQNRRDKNASGISQREKQVAKMLLVVIIVNIGNLFPRIIFYVGQLVEPEFYVLKKYHNFFLTVAEFLFILDFMNASVNFFIFLSMSTNFKYTFKQIMSKLVKFE</sequence>
<dbReference type="SUPFAM" id="SSF81321">
    <property type="entry name" value="Family A G protein-coupled receptor-like"/>
    <property type="match status" value="1"/>
</dbReference>
<evidence type="ECO:0000256" key="4">
    <source>
        <dbReference type="ARBA" id="ARBA00023136"/>
    </source>
</evidence>
<evidence type="ECO:0000313" key="8">
    <source>
        <dbReference type="RefSeq" id="XP_055865037.1"/>
    </source>
</evidence>
<keyword evidence="3 5" id="KW-1133">Transmembrane helix</keyword>
<dbReference type="Proteomes" id="UP001165740">
    <property type="component" value="Chromosome 13"/>
</dbReference>
<dbReference type="PROSITE" id="PS50262">
    <property type="entry name" value="G_PROTEIN_RECEP_F1_2"/>
    <property type="match status" value="1"/>
</dbReference>
<comment type="subcellular location">
    <subcellularLocation>
        <location evidence="1">Membrane</location>
    </subcellularLocation>
</comment>
<dbReference type="InterPro" id="IPR017452">
    <property type="entry name" value="GPCR_Rhodpsn_7TM"/>
</dbReference>
<dbReference type="PANTHER" id="PTHR46641:SF18">
    <property type="entry name" value="G-PROTEIN COUPLED RECEPTORS FAMILY 1 PROFILE DOMAIN-CONTAINING PROTEIN"/>
    <property type="match status" value="1"/>
</dbReference>
<evidence type="ECO:0000313" key="7">
    <source>
        <dbReference type="Proteomes" id="UP001165740"/>
    </source>
</evidence>
<dbReference type="PANTHER" id="PTHR46641">
    <property type="entry name" value="FMRFAMIDE RECEPTOR-RELATED"/>
    <property type="match status" value="1"/>
</dbReference>
<dbReference type="AlphaFoldDB" id="A0A9W2YQI2"/>
<dbReference type="RefSeq" id="XP_055865037.1">
    <property type="nucleotide sequence ID" value="XM_056009062.1"/>
</dbReference>
<gene>
    <name evidence="8" type="primary">LOC106072845</name>
</gene>
<keyword evidence="4 5" id="KW-0472">Membrane</keyword>